<dbReference type="eggNOG" id="arCOG05943">
    <property type="taxonomic scope" value="Archaea"/>
</dbReference>
<accession>F4G035</accession>
<feature type="domain" description="Glycosyltransferase 2-like" evidence="2">
    <location>
        <begin position="15"/>
        <end position="117"/>
    </location>
</feature>
<dbReference type="Proteomes" id="UP000007812">
    <property type="component" value="Chromosome"/>
</dbReference>
<dbReference type="KEGG" id="mcn:Mcup_0426"/>
<keyword evidence="1" id="KW-1133">Transmembrane helix</keyword>
<dbReference type="GeneID" id="10492620"/>
<gene>
    <name evidence="3" type="ordered locus">Mcup_0426</name>
</gene>
<dbReference type="PATRIC" id="fig|1006006.8.peg.429"/>
<keyword evidence="3" id="KW-0808">Transferase</keyword>
<dbReference type="InterPro" id="IPR001173">
    <property type="entry name" value="Glyco_trans_2-like"/>
</dbReference>
<proteinExistence type="predicted"/>
<feature type="transmembrane region" description="Helical" evidence="1">
    <location>
        <begin position="267"/>
        <end position="285"/>
    </location>
</feature>
<dbReference type="CDD" id="cd00761">
    <property type="entry name" value="Glyco_tranf_GTA_type"/>
    <property type="match status" value="1"/>
</dbReference>
<evidence type="ECO:0000256" key="1">
    <source>
        <dbReference type="SAM" id="Phobius"/>
    </source>
</evidence>
<dbReference type="STRING" id="1006006.Mcup_0426"/>
<dbReference type="EMBL" id="CP002656">
    <property type="protein sequence ID" value="AEB94534.1"/>
    <property type="molecule type" value="Genomic_DNA"/>
</dbReference>
<protein>
    <submittedName>
        <fullName evidence="3">Glycosyl transferase family 2</fullName>
    </submittedName>
</protein>
<keyword evidence="1" id="KW-0472">Membrane</keyword>
<dbReference type="Gene3D" id="3.90.550.10">
    <property type="entry name" value="Spore Coat Polysaccharide Biosynthesis Protein SpsA, Chain A"/>
    <property type="match status" value="1"/>
</dbReference>
<evidence type="ECO:0000313" key="4">
    <source>
        <dbReference type="Proteomes" id="UP000007812"/>
    </source>
</evidence>
<dbReference type="OrthoDB" id="46222at2157"/>
<keyword evidence="4" id="KW-1185">Reference proteome</keyword>
<dbReference type="PANTHER" id="PTHR43685">
    <property type="entry name" value="GLYCOSYLTRANSFERASE"/>
    <property type="match status" value="1"/>
</dbReference>
<dbReference type="GO" id="GO:0016740">
    <property type="term" value="F:transferase activity"/>
    <property type="evidence" value="ECO:0007669"/>
    <property type="project" value="UniProtKB-KW"/>
</dbReference>
<dbReference type="RefSeq" id="WP_013737032.1">
    <property type="nucleotide sequence ID" value="NC_015435.1"/>
</dbReference>
<evidence type="ECO:0000313" key="3">
    <source>
        <dbReference type="EMBL" id="AEB94534.1"/>
    </source>
</evidence>
<sequence length="289" mass="33481">MAQLVMPVGPNDKLEWLKVSLSSAVSQPVDEVIIYDNSEREDIHRFLSSYKDKITYIRDRRMKKVNMARLRNKMLDLTKDKFVIMMDSDVVIRPDHTREMIAKLSEHPYVWLHYAYSESEMDTPLSKGENNPNLGCAALNVEVIRSVGGFDEKYERDEDVWLYAKLRKMGYSPSTLNGKCLHLNDLHARKTFRSSLIEAKRNLWRSKYDLRLVRDGLVDITFLTGYVYFGSYYVLGIASIFLPIISILYVPVIATGMYYYRGPKRYLLNLLPGLSLVLSVPYAILENLK</sequence>
<organism evidence="3 4">
    <name type="scientific">Metallosphaera cuprina (strain Ar-4)</name>
    <dbReference type="NCBI Taxonomy" id="1006006"/>
    <lineage>
        <taxon>Archaea</taxon>
        <taxon>Thermoproteota</taxon>
        <taxon>Thermoprotei</taxon>
        <taxon>Sulfolobales</taxon>
        <taxon>Sulfolobaceae</taxon>
        <taxon>Metallosphaera</taxon>
    </lineage>
</organism>
<dbReference type="PANTHER" id="PTHR43685:SF2">
    <property type="entry name" value="GLYCOSYLTRANSFERASE 2-LIKE DOMAIN-CONTAINING PROTEIN"/>
    <property type="match status" value="1"/>
</dbReference>
<dbReference type="Pfam" id="PF00535">
    <property type="entry name" value="Glycos_transf_2"/>
    <property type="match status" value="1"/>
</dbReference>
<dbReference type="HOGENOM" id="CLU_968453_0_0_2"/>
<name>F4G035_METCR</name>
<dbReference type="InterPro" id="IPR029044">
    <property type="entry name" value="Nucleotide-diphossugar_trans"/>
</dbReference>
<dbReference type="InterPro" id="IPR050834">
    <property type="entry name" value="Glycosyltransf_2"/>
</dbReference>
<dbReference type="AlphaFoldDB" id="F4G035"/>
<reference evidence="3 4" key="1">
    <citation type="journal article" date="2011" name="J. Bacteriol.">
        <title>Complete genome sequence of Metallosphaera cuprina, a metal sulfide-oxidizing archaeon from a hot spring.</title>
        <authorList>
            <person name="Liu L.J."/>
            <person name="You X.Y."/>
            <person name="Zheng H."/>
            <person name="Wang S."/>
            <person name="Jiang C.Y."/>
            <person name="Liu S.J."/>
        </authorList>
    </citation>
    <scope>NUCLEOTIDE SEQUENCE [LARGE SCALE GENOMIC DNA]</scope>
    <source>
        <strain evidence="3 4">Ar-4</strain>
    </source>
</reference>
<dbReference type="SUPFAM" id="SSF53448">
    <property type="entry name" value="Nucleotide-diphospho-sugar transferases"/>
    <property type="match status" value="1"/>
</dbReference>
<evidence type="ECO:0000259" key="2">
    <source>
        <dbReference type="Pfam" id="PF00535"/>
    </source>
</evidence>
<feature type="transmembrane region" description="Helical" evidence="1">
    <location>
        <begin position="240"/>
        <end position="260"/>
    </location>
</feature>
<keyword evidence="1" id="KW-0812">Transmembrane</keyword>